<dbReference type="Gene3D" id="3.30.40.10">
    <property type="entry name" value="Zinc/RING finger domain, C3HC4 (zinc finger)"/>
    <property type="match status" value="1"/>
</dbReference>
<dbReference type="AlphaFoldDB" id="A0A1R3J8T3"/>
<evidence type="ECO:0000256" key="1">
    <source>
        <dbReference type="SAM" id="MobiDB-lite"/>
    </source>
</evidence>
<keyword evidence="4" id="KW-1185">Reference proteome</keyword>
<sequence length="202" mass="22177">MPPAPAMPPTVSVDAQHDFVTISIVMAQQQASIPVRLPVHPLQPPPASMQGPRGLAAQPQRASNPVPRLQQPPASNSFPNPWQPPPMQHLQPPPASKLIPPLPMQPPWQSPESNLIPDLWLQWEPPTFNSIPMPPLPNRAMQDPRGLAAQPQRASNPVPNVFRNPIPAAAAAAECPICLLELKEDIFILPKCKHVYHQKNLE</sequence>
<protein>
    <submittedName>
        <fullName evidence="3">Zinc finger, RING/FYVE/PHD-type</fullName>
    </submittedName>
</protein>
<feature type="compositionally biased region" description="Pro residues" evidence="1">
    <location>
        <begin position="81"/>
        <end position="94"/>
    </location>
</feature>
<evidence type="ECO:0000259" key="2">
    <source>
        <dbReference type="Pfam" id="PF17123"/>
    </source>
</evidence>
<dbReference type="EMBL" id="AWUE01016469">
    <property type="protein sequence ID" value="OMO91252.1"/>
    <property type="molecule type" value="Genomic_DNA"/>
</dbReference>
<feature type="region of interest" description="Disordered" evidence="1">
    <location>
        <begin position="38"/>
        <end position="94"/>
    </location>
</feature>
<evidence type="ECO:0000313" key="3">
    <source>
        <dbReference type="EMBL" id="OMO91252.1"/>
    </source>
</evidence>
<accession>A0A1R3J8T3</accession>
<feature type="domain" description="RING-type" evidence="2">
    <location>
        <begin position="174"/>
        <end position="199"/>
    </location>
</feature>
<evidence type="ECO:0000313" key="4">
    <source>
        <dbReference type="Proteomes" id="UP000187203"/>
    </source>
</evidence>
<organism evidence="3 4">
    <name type="scientific">Corchorus olitorius</name>
    <dbReference type="NCBI Taxonomy" id="93759"/>
    <lineage>
        <taxon>Eukaryota</taxon>
        <taxon>Viridiplantae</taxon>
        <taxon>Streptophyta</taxon>
        <taxon>Embryophyta</taxon>
        <taxon>Tracheophyta</taxon>
        <taxon>Spermatophyta</taxon>
        <taxon>Magnoliopsida</taxon>
        <taxon>eudicotyledons</taxon>
        <taxon>Gunneridae</taxon>
        <taxon>Pentapetalae</taxon>
        <taxon>rosids</taxon>
        <taxon>malvids</taxon>
        <taxon>Malvales</taxon>
        <taxon>Malvaceae</taxon>
        <taxon>Grewioideae</taxon>
        <taxon>Apeibeae</taxon>
        <taxon>Corchorus</taxon>
    </lineage>
</organism>
<gene>
    <name evidence="3" type="ORF">COLO4_18510</name>
</gene>
<comment type="caution">
    <text evidence="3">The sequence shown here is derived from an EMBL/GenBank/DDBJ whole genome shotgun (WGS) entry which is preliminary data.</text>
</comment>
<dbReference type="InterPro" id="IPR001841">
    <property type="entry name" value="Znf_RING"/>
</dbReference>
<dbReference type="Pfam" id="PF17123">
    <property type="entry name" value="zf-RING_11"/>
    <property type="match status" value="1"/>
</dbReference>
<dbReference type="InterPro" id="IPR013083">
    <property type="entry name" value="Znf_RING/FYVE/PHD"/>
</dbReference>
<proteinExistence type="predicted"/>
<dbReference type="SUPFAM" id="SSF57850">
    <property type="entry name" value="RING/U-box"/>
    <property type="match status" value="1"/>
</dbReference>
<name>A0A1R3J8T3_9ROSI</name>
<reference evidence="4" key="1">
    <citation type="submission" date="2013-09" db="EMBL/GenBank/DDBJ databases">
        <title>Corchorus olitorius genome sequencing.</title>
        <authorList>
            <person name="Alam M."/>
            <person name="Haque M.S."/>
            <person name="Islam M.S."/>
            <person name="Emdad E.M."/>
            <person name="Islam M.M."/>
            <person name="Ahmed B."/>
            <person name="Halim A."/>
            <person name="Hossen Q.M.M."/>
            <person name="Hossain M.Z."/>
            <person name="Ahmed R."/>
            <person name="Khan M.M."/>
            <person name="Islam R."/>
            <person name="Rashid M.M."/>
            <person name="Khan S.A."/>
            <person name="Rahman M.S."/>
            <person name="Alam M."/>
            <person name="Yahiya A.S."/>
            <person name="Khan M.S."/>
            <person name="Azam M.S."/>
            <person name="Haque T."/>
            <person name="Lashkar M.Z.H."/>
            <person name="Akhand A.I."/>
            <person name="Morshed G."/>
            <person name="Roy S."/>
            <person name="Uddin K.S."/>
            <person name="Rabeya T."/>
            <person name="Hossain A.S."/>
            <person name="Chowdhury A."/>
            <person name="Snigdha A.R."/>
            <person name="Mortoza M.S."/>
            <person name="Matin S.A."/>
            <person name="Hoque S.M.E."/>
            <person name="Islam M.K."/>
            <person name="Roy D.K."/>
            <person name="Haider R."/>
            <person name="Moosa M.M."/>
            <person name="Elias S.M."/>
            <person name="Hasan A.M."/>
            <person name="Jahan S."/>
            <person name="Shafiuddin M."/>
            <person name="Mahmood N."/>
            <person name="Shommy N.S."/>
        </authorList>
    </citation>
    <scope>NUCLEOTIDE SEQUENCE [LARGE SCALE GENOMIC DNA]</scope>
    <source>
        <strain evidence="4">cv. O-4</strain>
    </source>
</reference>
<dbReference type="Proteomes" id="UP000187203">
    <property type="component" value="Unassembled WGS sequence"/>
</dbReference>